<proteinExistence type="predicted"/>
<dbReference type="Gene3D" id="3.30.2400.10">
    <property type="entry name" value="Major capsid protein gp5"/>
    <property type="match status" value="1"/>
</dbReference>
<protein>
    <submittedName>
        <fullName evidence="4">Phage major capsid protein</fullName>
    </submittedName>
</protein>
<reference evidence="4 5" key="1">
    <citation type="submission" date="2018-11" db="EMBL/GenBank/DDBJ databases">
        <title>Genomes From Bacteria Associated with the Canine Oral Cavity: a Test Case for Automated Genome-Based Taxonomic Assignment.</title>
        <authorList>
            <person name="Coil D.A."/>
            <person name="Jospin G."/>
            <person name="Darling A.E."/>
            <person name="Wallis C."/>
            <person name="Davis I.J."/>
            <person name="Harris S."/>
            <person name="Eisen J.A."/>
            <person name="Holcombe L.J."/>
            <person name="O'Flynn C."/>
        </authorList>
    </citation>
    <scope>NUCLEOTIDE SEQUENCE [LARGE SCALE GENOMIC DNA]</scope>
    <source>
        <strain evidence="4 5">COT-280</strain>
    </source>
</reference>
<dbReference type="EMBL" id="RQYC01000006">
    <property type="protein sequence ID" value="RRD90422.1"/>
    <property type="molecule type" value="Genomic_DNA"/>
</dbReference>
<feature type="domain" description="Phage capsid-like C-terminal" evidence="3">
    <location>
        <begin position="128"/>
        <end position="411"/>
    </location>
</feature>
<evidence type="ECO:0000256" key="1">
    <source>
        <dbReference type="ARBA" id="ARBA00004328"/>
    </source>
</evidence>
<comment type="subcellular location">
    <subcellularLocation>
        <location evidence="1">Virion</location>
    </subcellularLocation>
</comment>
<dbReference type="InterPro" id="IPR024455">
    <property type="entry name" value="Phage_capsid"/>
</dbReference>
<feature type="coiled-coil region" evidence="2">
    <location>
        <begin position="40"/>
        <end position="90"/>
    </location>
</feature>
<name>A0A3P2A4N3_9NEIS</name>
<sequence length="414" mass="45198">MKQKPTFTPKRGLLGVFAQGEAPDANTLLAKLAKGIEDFKAEKTQEIADLQAKLAKTADSESVQSLTEKLTAAEAALNALNEQFAAAQLNGGTGKPDKDAQAHADAVLAFMRRGEERAELKKSDSSNGGYLVPDEWDRSITDKLQEFSPLRRIFHVQTVSTPHFEKLYNLHGATSGWVGEEDARNNTNTPTFKQLKFETGEIYANPAATQQILDDAEINLEKFLAEEVQAEFSLQESKAFISGDGEKGKPFGLLTYAEGATNANKHPFGPIKTVKSGSANGLTADSIIDLVYDLPAKFSQGAVFIMNRKTLAAVRKLKDSTNNYLWQPSLQTGQPSTLLGYPCYEVAEMPDVAANALPIAFGDTKRAYMVLDRKGVSILRDPYTRKPFVQFYTTKRTGGGVNNPEAVRLLKIAA</sequence>
<dbReference type="RefSeq" id="WP_124794648.1">
    <property type="nucleotide sequence ID" value="NZ_RQYC01000006.1"/>
</dbReference>
<evidence type="ECO:0000259" key="3">
    <source>
        <dbReference type="Pfam" id="PF05065"/>
    </source>
</evidence>
<keyword evidence="2" id="KW-0175">Coiled coil</keyword>
<dbReference type="Pfam" id="PF05065">
    <property type="entry name" value="Phage_capsid"/>
    <property type="match status" value="1"/>
</dbReference>
<dbReference type="Gene3D" id="3.30.2320.10">
    <property type="entry name" value="hypothetical protein PF0899 domain"/>
    <property type="match status" value="1"/>
</dbReference>
<dbReference type="NCBIfam" id="TIGR01554">
    <property type="entry name" value="major_cap_HK97"/>
    <property type="match status" value="1"/>
</dbReference>
<gene>
    <name evidence="4" type="ORF">EII21_05755</name>
</gene>
<evidence type="ECO:0000256" key="2">
    <source>
        <dbReference type="SAM" id="Coils"/>
    </source>
</evidence>
<evidence type="ECO:0000313" key="4">
    <source>
        <dbReference type="EMBL" id="RRD90422.1"/>
    </source>
</evidence>
<dbReference type="AlphaFoldDB" id="A0A3P2A4N3"/>
<dbReference type="Proteomes" id="UP000269923">
    <property type="component" value="Unassembled WGS sequence"/>
</dbReference>
<comment type="caution">
    <text evidence="4">The sequence shown here is derived from an EMBL/GenBank/DDBJ whole genome shotgun (WGS) entry which is preliminary data.</text>
</comment>
<dbReference type="SUPFAM" id="SSF56563">
    <property type="entry name" value="Major capsid protein gp5"/>
    <property type="match status" value="1"/>
</dbReference>
<accession>A0A3P2A4N3</accession>
<keyword evidence="5" id="KW-1185">Reference proteome</keyword>
<evidence type="ECO:0000313" key="5">
    <source>
        <dbReference type="Proteomes" id="UP000269923"/>
    </source>
</evidence>
<organism evidence="4 5">
    <name type="scientific">Conchiformibius steedae</name>
    <dbReference type="NCBI Taxonomy" id="153493"/>
    <lineage>
        <taxon>Bacteria</taxon>
        <taxon>Pseudomonadati</taxon>
        <taxon>Pseudomonadota</taxon>
        <taxon>Betaproteobacteria</taxon>
        <taxon>Neisseriales</taxon>
        <taxon>Neisseriaceae</taxon>
        <taxon>Conchiformibius</taxon>
    </lineage>
</organism>
<dbReference type="InterPro" id="IPR054612">
    <property type="entry name" value="Phage_capsid-like_C"/>
</dbReference>
<dbReference type="OrthoDB" id="9786516at2"/>